<keyword evidence="3" id="KW-1185">Reference proteome</keyword>
<sequence>MSSGQLIPLVVSGPWTKKRHTNEPYIVCETRSILSSRSFHGQHTSKLCSSLRVFFSHETIPLLKVVWVKHSSNHFELTRTCESHTVMIRHGQLQISFKEY</sequence>
<protein>
    <submittedName>
        <fullName evidence="1">Uncharacterized protein</fullName>
    </submittedName>
</protein>
<comment type="caution">
    <text evidence="1">The sequence shown here is derived from an EMBL/GenBank/DDBJ whole genome shotgun (WGS) entry which is preliminary data.</text>
</comment>
<evidence type="ECO:0000313" key="1">
    <source>
        <dbReference type="EMBL" id="CAI3989756.1"/>
    </source>
</evidence>
<evidence type="ECO:0000313" key="3">
    <source>
        <dbReference type="Proteomes" id="UP001152797"/>
    </source>
</evidence>
<dbReference type="AlphaFoldDB" id="A0A9P1CGD5"/>
<name>A0A9P1CGD5_9DINO</name>
<dbReference type="EMBL" id="CAMXCT010001402">
    <property type="protein sequence ID" value="CAI3989756.1"/>
    <property type="molecule type" value="Genomic_DNA"/>
</dbReference>
<dbReference type="Proteomes" id="UP001152797">
    <property type="component" value="Unassembled WGS sequence"/>
</dbReference>
<proteinExistence type="predicted"/>
<evidence type="ECO:0000313" key="2">
    <source>
        <dbReference type="EMBL" id="CAL4777068.1"/>
    </source>
</evidence>
<accession>A0A9P1CGD5</accession>
<organism evidence="1">
    <name type="scientific">Cladocopium goreaui</name>
    <dbReference type="NCBI Taxonomy" id="2562237"/>
    <lineage>
        <taxon>Eukaryota</taxon>
        <taxon>Sar</taxon>
        <taxon>Alveolata</taxon>
        <taxon>Dinophyceae</taxon>
        <taxon>Suessiales</taxon>
        <taxon>Symbiodiniaceae</taxon>
        <taxon>Cladocopium</taxon>
    </lineage>
</organism>
<gene>
    <name evidence="1" type="ORF">C1SCF055_LOCUS16804</name>
</gene>
<reference evidence="1" key="1">
    <citation type="submission" date="2022-10" db="EMBL/GenBank/DDBJ databases">
        <authorList>
            <person name="Chen Y."/>
            <person name="Dougan E. K."/>
            <person name="Chan C."/>
            <person name="Rhodes N."/>
            <person name="Thang M."/>
        </authorList>
    </citation>
    <scope>NUCLEOTIDE SEQUENCE</scope>
</reference>
<reference evidence="2 3" key="2">
    <citation type="submission" date="2024-05" db="EMBL/GenBank/DDBJ databases">
        <authorList>
            <person name="Chen Y."/>
            <person name="Shah S."/>
            <person name="Dougan E. K."/>
            <person name="Thang M."/>
            <person name="Chan C."/>
        </authorList>
    </citation>
    <scope>NUCLEOTIDE SEQUENCE [LARGE SCALE GENOMIC DNA]</scope>
</reference>
<dbReference type="EMBL" id="CAMXCT030001402">
    <property type="protein sequence ID" value="CAL4777068.1"/>
    <property type="molecule type" value="Genomic_DNA"/>
</dbReference>
<dbReference type="EMBL" id="CAMXCT020001402">
    <property type="protein sequence ID" value="CAL1143131.1"/>
    <property type="molecule type" value="Genomic_DNA"/>
</dbReference>